<dbReference type="GeneID" id="92365779"/>
<evidence type="ECO:0000256" key="1">
    <source>
        <dbReference type="ARBA" id="ARBA00006019"/>
    </source>
</evidence>
<comment type="similarity">
    <text evidence="1 2 3">Belongs to the cullin family.</text>
</comment>
<dbReference type="GO" id="GO:0031625">
    <property type="term" value="F:ubiquitin protein ligase binding"/>
    <property type="evidence" value="ECO:0007669"/>
    <property type="project" value="InterPro"/>
</dbReference>
<dbReference type="SUPFAM" id="SSF75632">
    <property type="entry name" value="Cullin homology domain"/>
    <property type="match status" value="1"/>
</dbReference>
<dbReference type="InterPro" id="IPR001373">
    <property type="entry name" value="Cullin_N"/>
</dbReference>
<dbReference type="OrthoDB" id="27073at2759"/>
<dbReference type="EMBL" id="LRBS01000033">
    <property type="protein sequence ID" value="OII77587.1"/>
    <property type="molecule type" value="Genomic_DNA"/>
</dbReference>
<dbReference type="InterPro" id="IPR019559">
    <property type="entry name" value="Cullin_neddylation_domain"/>
</dbReference>
<protein>
    <submittedName>
        <fullName evidence="5">Cullin family protein</fullName>
    </submittedName>
</protein>
<proteinExistence type="inferred from homology"/>
<evidence type="ECO:0000256" key="2">
    <source>
        <dbReference type="PROSITE-ProRule" id="PRU00330"/>
    </source>
</evidence>
<keyword evidence="6" id="KW-1185">Reference proteome</keyword>
<gene>
    <name evidence="5" type="ORF">cand_015940</name>
</gene>
<dbReference type="Gene3D" id="1.10.10.10">
    <property type="entry name" value="Winged helix-like DNA-binding domain superfamily/Winged helix DNA-binding domain"/>
    <property type="match status" value="1"/>
</dbReference>
<dbReference type="VEuPathDB" id="CryptoDB:cand_015940"/>
<dbReference type="InterPro" id="IPR036317">
    <property type="entry name" value="Cullin_homology_sf"/>
</dbReference>
<dbReference type="Pfam" id="PF10557">
    <property type="entry name" value="Cullin_Nedd8"/>
    <property type="match status" value="1"/>
</dbReference>
<dbReference type="SMART" id="SM00884">
    <property type="entry name" value="Cullin_Nedd8"/>
    <property type="match status" value="1"/>
</dbReference>
<reference evidence="5 6" key="1">
    <citation type="submission" date="2016-10" db="EMBL/GenBank/DDBJ databases">
        <title>Reductive evolution of mitochondrial metabolism and differential evolution of invasion-related proteins in Cryptosporidium.</title>
        <authorList>
            <person name="Liu S."/>
            <person name="Roellig D.M."/>
            <person name="Guo Y."/>
            <person name="Li N."/>
            <person name="Frace M.A."/>
            <person name="Tang K."/>
            <person name="Zhang L."/>
            <person name="Feng Y."/>
            <person name="Xiao L."/>
        </authorList>
    </citation>
    <scope>NUCLEOTIDE SEQUENCE [LARGE SCALE GENOMIC DNA]</scope>
    <source>
        <strain evidence="5">30847</strain>
    </source>
</reference>
<dbReference type="SUPFAM" id="SSF46785">
    <property type="entry name" value="Winged helix' DNA-binding domain"/>
    <property type="match status" value="1"/>
</dbReference>
<evidence type="ECO:0000313" key="6">
    <source>
        <dbReference type="Proteomes" id="UP000186804"/>
    </source>
</evidence>
<dbReference type="Proteomes" id="UP000186804">
    <property type="component" value="Unassembled WGS sequence"/>
</dbReference>
<dbReference type="GO" id="GO:0006511">
    <property type="term" value="P:ubiquitin-dependent protein catabolic process"/>
    <property type="evidence" value="ECO:0007669"/>
    <property type="project" value="InterPro"/>
</dbReference>
<dbReference type="Pfam" id="PF26557">
    <property type="entry name" value="Cullin_AB"/>
    <property type="match status" value="1"/>
</dbReference>
<dbReference type="Gene3D" id="1.20.1310.10">
    <property type="entry name" value="Cullin Repeats"/>
    <property type="match status" value="4"/>
</dbReference>
<name>A0A1J4MVW7_9CRYT</name>
<organism evidence="5 6">
    <name type="scientific">Cryptosporidium andersoni</name>
    <dbReference type="NCBI Taxonomy" id="117008"/>
    <lineage>
        <taxon>Eukaryota</taxon>
        <taxon>Sar</taxon>
        <taxon>Alveolata</taxon>
        <taxon>Apicomplexa</taxon>
        <taxon>Conoidasida</taxon>
        <taxon>Coccidia</taxon>
        <taxon>Eucoccidiorida</taxon>
        <taxon>Eimeriorina</taxon>
        <taxon>Cryptosporidiidae</taxon>
        <taxon>Cryptosporidium</taxon>
    </lineage>
</organism>
<dbReference type="InterPro" id="IPR016158">
    <property type="entry name" value="Cullin_homology"/>
</dbReference>
<comment type="caution">
    <text evidence="5">The sequence shown here is derived from an EMBL/GenBank/DDBJ whole genome shotgun (WGS) entry which is preliminary data.</text>
</comment>
<dbReference type="InterPro" id="IPR016159">
    <property type="entry name" value="Cullin_repeat-like_dom_sf"/>
</dbReference>
<dbReference type="InterPro" id="IPR036388">
    <property type="entry name" value="WH-like_DNA-bd_sf"/>
</dbReference>
<evidence type="ECO:0000313" key="5">
    <source>
        <dbReference type="EMBL" id="OII77587.1"/>
    </source>
</evidence>
<evidence type="ECO:0000259" key="4">
    <source>
        <dbReference type="PROSITE" id="PS50069"/>
    </source>
</evidence>
<dbReference type="PROSITE" id="PS50069">
    <property type="entry name" value="CULLIN_2"/>
    <property type="match status" value="1"/>
</dbReference>
<dbReference type="RefSeq" id="XP_067069433.1">
    <property type="nucleotide sequence ID" value="XM_067211829.1"/>
</dbReference>
<dbReference type="SMART" id="SM00182">
    <property type="entry name" value="CULLIN"/>
    <property type="match status" value="1"/>
</dbReference>
<dbReference type="PANTHER" id="PTHR11932">
    <property type="entry name" value="CULLIN"/>
    <property type="match status" value="1"/>
</dbReference>
<dbReference type="InterPro" id="IPR045093">
    <property type="entry name" value="Cullin"/>
</dbReference>
<feature type="domain" description="Cullin family profile" evidence="4">
    <location>
        <begin position="427"/>
        <end position="669"/>
    </location>
</feature>
<dbReference type="SUPFAM" id="SSF74788">
    <property type="entry name" value="Cullin repeat-like"/>
    <property type="match status" value="1"/>
</dbReference>
<accession>A0A1J4MVW7</accession>
<dbReference type="InterPro" id="IPR036390">
    <property type="entry name" value="WH_DNA-bd_sf"/>
</dbReference>
<evidence type="ECO:0000256" key="3">
    <source>
        <dbReference type="RuleBase" id="RU003829"/>
    </source>
</evidence>
<dbReference type="Pfam" id="PF00888">
    <property type="entry name" value="Cullin"/>
    <property type="match status" value="1"/>
</dbReference>
<dbReference type="AlphaFoldDB" id="A0A1J4MVW7"/>
<dbReference type="InterPro" id="IPR059120">
    <property type="entry name" value="Cullin-like_AB"/>
</dbReference>
<dbReference type="Gene3D" id="3.30.230.130">
    <property type="entry name" value="Cullin, Chain C, Domain 2"/>
    <property type="match status" value="1"/>
</dbReference>
<sequence>MNLGSTTTSSSSAVLTNISFDSGWNQIQEEAINPLEDFLSKQEYSVKICKPIFTAQQYSRIYTLIYNMCTQKSPRNWSCKLYGKYCETIDKYLREKILPRLQGCPGPELLRGITTAWENHYVYIHWMERFFGYLNRYHVKLCGEGSLEAKGMVIFYESLFSHLKDDIAVAFGEAIENDRSGIKLVSDQVLQGVVNLCSELGRKGNIPEVYENDIEGILLTALTKHYCSKVEEWLEKDTMWKYLQRVDCVFNDEEERCNRCLDEVTILKFRRTLIQILLSNPLKKLLEKDTGVHYMLVNKKYDQLNLAYKLFSMINDGIITLSNHFKLYILECGQNVIDFYETFQNNIGNSINAMNKVAIPDCPWIDGEIVCPLTSITVELQCIQTMLYLYDYSQSISLKCFQQDPQIQKAIKEAFEIIINRDIGTYSQVQLICNYCDRLNKKGGIQSKYTHSYIQELIRKLIELFSYIHDQDYFLEIYKLQLAKRLLLNNVQSEENELLFISLLKNKCGPSFTIKLEGMLHDMQLALDLNKRYKSYQNEMKVLNLQAVEHKMFPLMDFSVNVLTISTWPSLMVSDLELPEEMQQYTKHFEEFYHKETTHRKIVWVHGYGQCIILGTWCPDDGNYEFHCNTFQACILLLFNHYKELSFSQIQSFLKVDETILRKHIASLTKPDIKILKQSSKDTSETETEYYFQIDNDFTSQNRKFRLPFPVQEKFTFKTRIEEDRSHTIEAAIVRIMKNKREISHSELVNEVTNQLKSFKPNAKYLKNRIDYLIEREYIAIHQENPLVYIYI</sequence>